<comment type="similarity">
    <text evidence="1">Belongs to the ABC transporter superfamily.</text>
</comment>
<evidence type="ECO:0000313" key="6">
    <source>
        <dbReference type="EMBL" id="RGQ51325.1"/>
    </source>
</evidence>
<dbReference type="SMART" id="SM00382">
    <property type="entry name" value="AAA"/>
    <property type="match status" value="1"/>
</dbReference>
<evidence type="ECO:0000313" key="9">
    <source>
        <dbReference type="Proteomes" id="UP000286271"/>
    </source>
</evidence>
<dbReference type="EMBL" id="QSKW01000023">
    <property type="protein sequence ID" value="RHE95139.1"/>
    <property type="molecule type" value="Genomic_DNA"/>
</dbReference>
<accession>A0A3R6J0K1</accession>
<evidence type="ECO:0000259" key="5">
    <source>
        <dbReference type="PROSITE" id="PS50893"/>
    </source>
</evidence>
<dbReference type="InterPro" id="IPR017871">
    <property type="entry name" value="ABC_transporter-like_CS"/>
</dbReference>
<evidence type="ECO:0000256" key="4">
    <source>
        <dbReference type="ARBA" id="ARBA00022840"/>
    </source>
</evidence>
<dbReference type="PANTHER" id="PTHR43335:SF4">
    <property type="entry name" value="ABC TRANSPORTER, ATP-BINDING PROTEIN"/>
    <property type="match status" value="1"/>
</dbReference>
<evidence type="ECO:0000313" key="8">
    <source>
        <dbReference type="Proteomes" id="UP000283738"/>
    </source>
</evidence>
<feature type="domain" description="ABC transporter" evidence="5">
    <location>
        <begin position="7"/>
        <end position="212"/>
    </location>
</feature>
<dbReference type="GO" id="GO:0016887">
    <property type="term" value="F:ATP hydrolysis activity"/>
    <property type="evidence" value="ECO:0007669"/>
    <property type="project" value="InterPro"/>
</dbReference>
<evidence type="ECO:0000256" key="2">
    <source>
        <dbReference type="ARBA" id="ARBA00022448"/>
    </source>
</evidence>
<dbReference type="Gene3D" id="3.40.50.300">
    <property type="entry name" value="P-loop containing nucleotide triphosphate hydrolases"/>
    <property type="match status" value="1"/>
</dbReference>
<evidence type="ECO:0000313" key="7">
    <source>
        <dbReference type="EMBL" id="RHE95139.1"/>
    </source>
</evidence>
<keyword evidence="2" id="KW-0813">Transport</keyword>
<organism evidence="7 9">
    <name type="scientific">Roseburia inulinivorans</name>
    <dbReference type="NCBI Taxonomy" id="360807"/>
    <lineage>
        <taxon>Bacteria</taxon>
        <taxon>Bacillati</taxon>
        <taxon>Bacillota</taxon>
        <taxon>Clostridia</taxon>
        <taxon>Lachnospirales</taxon>
        <taxon>Lachnospiraceae</taxon>
        <taxon>Roseburia</taxon>
    </lineage>
</organism>
<dbReference type="SUPFAM" id="SSF52540">
    <property type="entry name" value="P-loop containing nucleoside triphosphate hydrolases"/>
    <property type="match status" value="1"/>
</dbReference>
<dbReference type="PROSITE" id="PS00211">
    <property type="entry name" value="ABC_TRANSPORTER_1"/>
    <property type="match status" value="1"/>
</dbReference>
<dbReference type="AlphaFoldDB" id="A0A3R6J0K1"/>
<protein>
    <submittedName>
        <fullName evidence="7">ABC transporter ATP-binding protein</fullName>
    </submittedName>
</protein>
<dbReference type="Pfam" id="PF00005">
    <property type="entry name" value="ABC_tran"/>
    <property type="match status" value="1"/>
</dbReference>
<keyword evidence="4 7" id="KW-0067">ATP-binding</keyword>
<name>A0A3R6J0K1_9FIRM</name>
<dbReference type="RefSeq" id="WP_118109314.1">
    <property type="nucleotide sequence ID" value="NZ_CAKZTK010000020.1"/>
</dbReference>
<dbReference type="PROSITE" id="PS50893">
    <property type="entry name" value="ABC_TRANSPORTER_2"/>
    <property type="match status" value="1"/>
</dbReference>
<reference evidence="8 9" key="1">
    <citation type="submission" date="2018-08" db="EMBL/GenBank/DDBJ databases">
        <title>A genome reference for cultivated species of the human gut microbiota.</title>
        <authorList>
            <person name="Zou Y."/>
            <person name="Xue W."/>
            <person name="Luo G."/>
        </authorList>
    </citation>
    <scope>NUCLEOTIDE SEQUENCE [LARGE SCALE GENOMIC DNA]</scope>
    <source>
        <strain evidence="6 8">AF28-15</strain>
        <strain evidence="7 9">AM27-11</strain>
    </source>
</reference>
<gene>
    <name evidence="7" type="ORF">DW707_13205</name>
    <name evidence="6" type="ORF">DWY96_05840</name>
</gene>
<dbReference type="InterPro" id="IPR003439">
    <property type="entry name" value="ABC_transporter-like_ATP-bd"/>
</dbReference>
<dbReference type="EMBL" id="QRTF01000009">
    <property type="protein sequence ID" value="RGQ51325.1"/>
    <property type="molecule type" value="Genomic_DNA"/>
</dbReference>
<dbReference type="InterPro" id="IPR027417">
    <property type="entry name" value="P-loop_NTPase"/>
</dbReference>
<dbReference type="InterPro" id="IPR003593">
    <property type="entry name" value="AAA+_ATPase"/>
</dbReference>
<evidence type="ECO:0000256" key="1">
    <source>
        <dbReference type="ARBA" id="ARBA00005417"/>
    </source>
</evidence>
<sequence length="213" mass="24274">MTDDVVIQVNNVSKKFKSQVVLKDITLQCRKGRIYGFVGYNGSGKTVLFKCICGLLYVDEGEIRVNGEKIGHEMIKNAGIIIEEPAFLGNESGRKNLELLYMLRHKRDKKRIADVMQMLGLNSESKKTVRQYSLGMRQRLALAQALMEDPDILILDEPMNGLDRDGVNEIRQLLLKLKEQGKTILLASHNKEDIEVLCDEVFEMEHGKLQQIR</sequence>
<dbReference type="GO" id="GO:0005524">
    <property type="term" value="F:ATP binding"/>
    <property type="evidence" value="ECO:0007669"/>
    <property type="project" value="UniProtKB-KW"/>
</dbReference>
<dbReference type="PANTHER" id="PTHR43335">
    <property type="entry name" value="ABC TRANSPORTER, ATP-BINDING PROTEIN"/>
    <property type="match status" value="1"/>
</dbReference>
<evidence type="ECO:0000256" key="3">
    <source>
        <dbReference type="ARBA" id="ARBA00022741"/>
    </source>
</evidence>
<dbReference type="Proteomes" id="UP000283738">
    <property type="component" value="Unassembled WGS sequence"/>
</dbReference>
<comment type="caution">
    <text evidence="7">The sequence shown here is derived from an EMBL/GenBank/DDBJ whole genome shotgun (WGS) entry which is preliminary data.</text>
</comment>
<proteinExistence type="inferred from homology"/>
<dbReference type="Proteomes" id="UP000286271">
    <property type="component" value="Unassembled WGS sequence"/>
</dbReference>
<keyword evidence="3" id="KW-0547">Nucleotide-binding</keyword>